<gene>
    <name evidence="1" type="ORF">IAC10_02730</name>
</gene>
<dbReference type="Proteomes" id="UP000823928">
    <property type="component" value="Unassembled WGS sequence"/>
</dbReference>
<accession>A0A9D1EX34</accession>
<proteinExistence type="predicted"/>
<reference evidence="1" key="1">
    <citation type="submission" date="2020-10" db="EMBL/GenBank/DDBJ databases">
        <authorList>
            <person name="Gilroy R."/>
        </authorList>
    </citation>
    <scope>NUCLEOTIDE SEQUENCE</scope>
    <source>
        <strain evidence="1">6276</strain>
    </source>
</reference>
<dbReference type="AlphaFoldDB" id="A0A9D1EX34"/>
<protein>
    <submittedName>
        <fullName evidence="1">XRE family transcriptional regulator</fullName>
    </submittedName>
</protein>
<name>A0A9D1EX34_9BACT</name>
<dbReference type="EMBL" id="DVIU01000055">
    <property type="protein sequence ID" value="HIS35533.1"/>
    <property type="molecule type" value="Genomic_DNA"/>
</dbReference>
<dbReference type="Gene3D" id="1.10.1070.20">
    <property type="match status" value="1"/>
</dbReference>
<evidence type="ECO:0000313" key="2">
    <source>
        <dbReference type="Proteomes" id="UP000823928"/>
    </source>
</evidence>
<sequence>RHTGNFGLLVDSHTNKVKAFAPVFDNGLSLFNFAMEDDLADIENYSKTRKPAMGGSYEDVVKEFMSERQRAMLRKMINFKFTLHSRYNLPKSRLKVIEKFLQSRVRELLEL</sequence>
<evidence type="ECO:0000313" key="1">
    <source>
        <dbReference type="EMBL" id="HIS35533.1"/>
    </source>
</evidence>
<comment type="caution">
    <text evidence="1">The sequence shown here is derived from an EMBL/GenBank/DDBJ whole genome shotgun (WGS) entry which is preliminary data.</text>
</comment>
<reference evidence="1" key="2">
    <citation type="journal article" date="2021" name="PeerJ">
        <title>Extensive microbial diversity within the chicken gut microbiome revealed by metagenomics and culture.</title>
        <authorList>
            <person name="Gilroy R."/>
            <person name="Ravi A."/>
            <person name="Getino M."/>
            <person name="Pursley I."/>
            <person name="Horton D.L."/>
            <person name="Alikhan N.F."/>
            <person name="Baker D."/>
            <person name="Gharbi K."/>
            <person name="Hall N."/>
            <person name="Watson M."/>
            <person name="Adriaenssens E.M."/>
            <person name="Foster-Nyarko E."/>
            <person name="Jarju S."/>
            <person name="Secka A."/>
            <person name="Antonio M."/>
            <person name="Oren A."/>
            <person name="Chaudhuri R.R."/>
            <person name="La Ragione R."/>
            <person name="Hildebrand F."/>
            <person name="Pallen M.J."/>
        </authorList>
    </citation>
    <scope>NUCLEOTIDE SEQUENCE</scope>
    <source>
        <strain evidence="1">6276</strain>
    </source>
</reference>
<organism evidence="1 2">
    <name type="scientific">Candidatus Scatousia excrementigallinarum</name>
    <dbReference type="NCBI Taxonomy" id="2840935"/>
    <lineage>
        <taxon>Bacteria</taxon>
        <taxon>Candidatus Scatousia</taxon>
    </lineage>
</organism>
<feature type="non-terminal residue" evidence="1">
    <location>
        <position position="1"/>
    </location>
</feature>